<dbReference type="GO" id="GO:0010181">
    <property type="term" value="F:FMN binding"/>
    <property type="evidence" value="ECO:0007669"/>
    <property type="project" value="UniProtKB-UniRule"/>
</dbReference>
<comment type="similarity">
    <text evidence="8">Belongs to the MsrQ family.</text>
</comment>
<dbReference type="GO" id="GO:0020037">
    <property type="term" value="F:heme binding"/>
    <property type="evidence" value="ECO:0007669"/>
    <property type="project" value="UniProtKB-UniRule"/>
</dbReference>
<keyword evidence="8" id="KW-0479">Metal-binding</keyword>
<feature type="transmembrane region" description="Helical" evidence="8">
    <location>
        <begin position="180"/>
        <end position="197"/>
    </location>
</feature>
<feature type="domain" description="Ferric oxidoreductase" evidence="9">
    <location>
        <begin position="55"/>
        <end position="165"/>
    </location>
</feature>
<organism evidence="10 11">
    <name type="scientific">Pseudomarimonas arenosa</name>
    <dbReference type="NCBI Taxonomy" id="2774145"/>
    <lineage>
        <taxon>Bacteria</taxon>
        <taxon>Pseudomonadati</taxon>
        <taxon>Pseudomonadota</taxon>
        <taxon>Gammaproteobacteria</taxon>
        <taxon>Lysobacterales</taxon>
        <taxon>Lysobacteraceae</taxon>
        <taxon>Pseudomarimonas</taxon>
    </lineage>
</organism>
<dbReference type="Proteomes" id="UP000613768">
    <property type="component" value="Unassembled WGS sequence"/>
</dbReference>
<evidence type="ECO:0000256" key="3">
    <source>
        <dbReference type="ARBA" id="ARBA00022617"/>
    </source>
</evidence>
<keyword evidence="8" id="KW-0288">FMN</keyword>
<dbReference type="Pfam" id="PF01794">
    <property type="entry name" value="Ferric_reduct"/>
    <property type="match status" value="1"/>
</dbReference>
<evidence type="ECO:0000256" key="6">
    <source>
        <dbReference type="ARBA" id="ARBA00023004"/>
    </source>
</evidence>
<sequence>MPTSESLQGRWPSASLRAGAHLACLVPFLLWTWRAWHAQLGADPIAELTHASGDWALRFLLGCLAMTPLRRASGWRWPIQYRRMLGLYGFFYASVHLAIYLVLDLGGYWAQILDDILKRPFITVGFLAWLLLIPLALTSTRAAMRWLGRRWGQLHKLVYLIAALGILHFLWLVKADLSEPLIYLAVFVLLMLMRIRGGQLRFKRPG</sequence>
<keyword evidence="2 8" id="KW-0813">Transport</keyword>
<keyword evidence="6 8" id="KW-0408">Iron</keyword>
<keyword evidence="5 8" id="KW-1133">Transmembrane helix</keyword>
<proteinExistence type="inferred from homology"/>
<evidence type="ECO:0000256" key="1">
    <source>
        <dbReference type="ARBA" id="ARBA00004141"/>
    </source>
</evidence>
<dbReference type="PANTHER" id="PTHR36964">
    <property type="entry name" value="PROTEIN-METHIONINE-SULFOXIDE REDUCTASE HEME-BINDING SUBUNIT MSRQ"/>
    <property type="match status" value="1"/>
</dbReference>
<dbReference type="PANTHER" id="PTHR36964:SF1">
    <property type="entry name" value="PROTEIN-METHIONINE-SULFOXIDE REDUCTASE HEME-BINDING SUBUNIT MSRQ"/>
    <property type="match status" value="1"/>
</dbReference>
<name>A0AAW3ZJE7_9GAMM</name>
<evidence type="ECO:0000259" key="9">
    <source>
        <dbReference type="Pfam" id="PF01794"/>
    </source>
</evidence>
<evidence type="ECO:0000313" key="11">
    <source>
        <dbReference type="Proteomes" id="UP000613768"/>
    </source>
</evidence>
<feature type="transmembrane region" description="Helical" evidence="8">
    <location>
        <begin position="157"/>
        <end position="174"/>
    </location>
</feature>
<evidence type="ECO:0000256" key="2">
    <source>
        <dbReference type="ARBA" id="ARBA00022448"/>
    </source>
</evidence>
<feature type="transmembrane region" description="Helical" evidence="8">
    <location>
        <begin position="56"/>
        <end position="73"/>
    </location>
</feature>
<comment type="cofactor">
    <cofactor evidence="8">
        <name>heme b</name>
        <dbReference type="ChEBI" id="CHEBI:60344"/>
    </cofactor>
    <text evidence="8">Binds 1 heme b (iron(II)-protoporphyrin IX) group per subunit.</text>
</comment>
<dbReference type="GO" id="GO:0005886">
    <property type="term" value="C:plasma membrane"/>
    <property type="evidence" value="ECO:0007669"/>
    <property type="project" value="UniProtKB-SubCell"/>
</dbReference>
<accession>A0AAW3ZJE7</accession>
<feature type="transmembrane region" description="Helical" evidence="8">
    <location>
        <begin position="116"/>
        <end position="137"/>
    </location>
</feature>
<keyword evidence="4 8" id="KW-0812">Transmembrane</keyword>
<keyword evidence="3 8" id="KW-0349">Heme</keyword>
<keyword evidence="8" id="KW-1003">Cell membrane</keyword>
<comment type="function">
    <text evidence="8">Part of the MsrPQ system that repairs oxidized periplasmic proteins containing methionine sulfoxide residues (Met-O), using respiratory chain electrons. Thus protects these proteins from oxidative-stress damage caused by reactive species of oxygen and chlorine generated by the host defense mechanisms. MsrPQ is essential for the maintenance of envelope integrity under bleach stress, rescuing a wide series of structurally unrelated periplasmic proteins from methionine oxidation. MsrQ provides electrons for reduction to the reductase catalytic subunit MsrP, using the quinone pool of the respiratory chain.</text>
</comment>
<dbReference type="GO" id="GO:0030091">
    <property type="term" value="P:protein repair"/>
    <property type="evidence" value="ECO:0007669"/>
    <property type="project" value="UniProtKB-UniRule"/>
</dbReference>
<gene>
    <name evidence="8" type="primary">msrQ</name>
    <name evidence="10" type="ORF">IFO71_02375</name>
</gene>
<feature type="transmembrane region" description="Helical" evidence="8">
    <location>
        <begin position="18"/>
        <end position="36"/>
    </location>
</feature>
<keyword evidence="7 8" id="KW-0472">Membrane</keyword>
<feature type="transmembrane region" description="Helical" evidence="8">
    <location>
        <begin position="85"/>
        <end position="110"/>
    </location>
</feature>
<dbReference type="EMBL" id="JACYTR010000003">
    <property type="protein sequence ID" value="MBD8524576.1"/>
    <property type="molecule type" value="Genomic_DNA"/>
</dbReference>
<evidence type="ECO:0000256" key="5">
    <source>
        <dbReference type="ARBA" id="ARBA00022989"/>
    </source>
</evidence>
<comment type="caution">
    <text evidence="10">The sequence shown here is derived from an EMBL/GenBank/DDBJ whole genome shotgun (WGS) entry which is preliminary data.</text>
</comment>
<dbReference type="RefSeq" id="WP_192027923.1">
    <property type="nucleotide sequence ID" value="NZ_JACYTR010000003.1"/>
</dbReference>
<dbReference type="AlphaFoldDB" id="A0AAW3ZJE7"/>
<keyword evidence="8" id="KW-0249">Electron transport</keyword>
<keyword evidence="8" id="KW-0285">Flavoprotein</keyword>
<dbReference type="GO" id="GO:0046872">
    <property type="term" value="F:metal ion binding"/>
    <property type="evidence" value="ECO:0007669"/>
    <property type="project" value="UniProtKB-KW"/>
</dbReference>
<comment type="subcellular location">
    <subcellularLocation>
        <location evidence="8">Cell membrane</location>
        <topology evidence="8">Multi-pass membrane protein</topology>
    </subcellularLocation>
    <subcellularLocation>
        <location evidence="1">Membrane</location>
        <topology evidence="1">Multi-pass membrane protein</topology>
    </subcellularLocation>
</comment>
<dbReference type="GO" id="GO:0016679">
    <property type="term" value="F:oxidoreductase activity, acting on diphenols and related substances as donors"/>
    <property type="evidence" value="ECO:0007669"/>
    <property type="project" value="TreeGrafter"/>
</dbReference>
<evidence type="ECO:0000313" key="10">
    <source>
        <dbReference type="EMBL" id="MBD8524576.1"/>
    </source>
</evidence>
<protein>
    <recommendedName>
        <fullName evidence="8">Protein-methionine-sulfoxide reductase heme-binding subunit MsrQ</fullName>
    </recommendedName>
    <alternativeName>
        <fullName evidence="8">Flavocytochrome MsrQ</fullName>
    </alternativeName>
</protein>
<evidence type="ECO:0000256" key="7">
    <source>
        <dbReference type="ARBA" id="ARBA00023136"/>
    </source>
</evidence>
<reference evidence="10 11" key="1">
    <citation type="submission" date="2020-09" db="EMBL/GenBank/DDBJ databases">
        <title>Pseudoxanthomonas sp. CAU 1598 isolated from sand of Yaerae Beach.</title>
        <authorList>
            <person name="Kim W."/>
        </authorList>
    </citation>
    <scope>NUCLEOTIDE SEQUENCE [LARGE SCALE GENOMIC DNA]</scope>
    <source>
        <strain evidence="10 11">CAU 1598</strain>
    </source>
</reference>
<evidence type="ECO:0000256" key="4">
    <source>
        <dbReference type="ARBA" id="ARBA00022692"/>
    </source>
</evidence>
<dbReference type="InterPro" id="IPR013130">
    <property type="entry name" value="Fe3_Rdtase_TM_dom"/>
</dbReference>
<dbReference type="GO" id="GO:0009055">
    <property type="term" value="F:electron transfer activity"/>
    <property type="evidence" value="ECO:0007669"/>
    <property type="project" value="UniProtKB-UniRule"/>
</dbReference>
<evidence type="ECO:0000256" key="8">
    <source>
        <dbReference type="HAMAP-Rule" id="MF_01207"/>
    </source>
</evidence>
<dbReference type="HAMAP" id="MF_01207">
    <property type="entry name" value="MsrQ"/>
    <property type="match status" value="1"/>
</dbReference>
<keyword evidence="11" id="KW-1185">Reference proteome</keyword>
<comment type="cofactor">
    <cofactor evidence="8">
        <name>FMN</name>
        <dbReference type="ChEBI" id="CHEBI:58210"/>
    </cofactor>
    <text evidence="8">Binds 1 FMN per subunit.</text>
</comment>
<comment type="subunit">
    <text evidence="8">Heterodimer of a catalytic subunit (MsrP) and a heme-binding subunit (MsrQ).</text>
</comment>
<dbReference type="InterPro" id="IPR022837">
    <property type="entry name" value="MsrQ-like"/>
</dbReference>